<dbReference type="PROSITE" id="PS50835">
    <property type="entry name" value="IG_LIKE"/>
    <property type="match status" value="1"/>
</dbReference>
<keyword evidence="6" id="KW-0393">Immunoglobulin domain</keyword>
<dbReference type="PANTHER" id="PTHR19256:SF65">
    <property type="entry name" value="T CELL RECEPTOR GAMMA CONSTANT 1-RELATED"/>
    <property type="match status" value="1"/>
</dbReference>
<protein>
    <recommendedName>
        <fullName evidence="7">Ig-like domain-containing protein</fullName>
    </recommendedName>
</protein>
<evidence type="ECO:0000256" key="5">
    <source>
        <dbReference type="ARBA" id="ARBA00023170"/>
    </source>
</evidence>
<evidence type="ECO:0000256" key="1">
    <source>
        <dbReference type="ARBA" id="ARBA00004370"/>
    </source>
</evidence>
<feature type="domain" description="Ig-like" evidence="7">
    <location>
        <begin position="56"/>
        <end position="151"/>
    </location>
</feature>
<dbReference type="GeneTree" id="ENSGT00940000153143"/>
<organism evidence="8 9">
    <name type="scientific">Panthera leo</name>
    <name type="common">Lion</name>
    <dbReference type="NCBI Taxonomy" id="9689"/>
    <lineage>
        <taxon>Eukaryota</taxon>
        <taxon>Metazoa</taxon>
        <taxon>Chordata</taxon>
        <taxon>Craniata</taxon>
        <taxon>Vertebrata</taxon>
        <taxon>Euteleostomi</taxon>
        <taxon>Mammalia</taxon>
        <taxon>Eutheria</taxon>
        <taxon>Laurasiatheria</taxon>
        <taxon>Carnivora</taxon>
        <taxon>Feliformia</taxon>
        <taxon>Felidae</taxon>
        <taxon>Pantherinae</taxon>
        <taxon>Panthera</taxon>
    </lineage>
</organism>
<reference evidence="8" key="1">
    <citation type="journal article" date="2019" name="bioRxiv">
        <title>Long live the king: chromosome-level assembly of the lion (Panthera leo) using linked-read, Hi-C, and long read data.</title>
        <authorList>
            <person name="Armstrong E.E."/>
            <person name="Taylor R.W."/>
            <person name="Miller D.E."/>
            <person name="Kaelin C."/>
            <person name="Barsh G."/>
            <person name="Hadly E.A."/>
            <person name="Petrov D."/>
        </authorList>
    </citation>
    <scope>NUCLEOTIDE SEQUENCE [LARGE SCALE GENOMIC DNA]</scope>
</reference>
<dbReference type="Proteomes" id="UP000694399">
    <property type="component" value="Chromosome A3"/>
</dbReference>
<evidence type="ECO:0000313" key="8">
    <source>
        <dbReference type="Ensembl" id="ENSPLOP00000019111.1"/>
    </source>
</evidence>
<dbReference type="Pfam" id="PF07654">
    <property type="entry name" value="C1-set"/>
    <property type="match status" value="1"/>
</dbReference>
<dbReference type="GO" id="GO:0016020">
    <property type="term" value="C:membrane"/>
    <property type="evidence" value="ECO:0007669"/>
    <property type="project" value="UniProtKB-SubCell"/>
</dbReference>
<keyword evidence="9" id="KW-1185">Reference proteome</keyword>
<evidence type="ECO:0000256" key="6">
    <source>
        <dbReference type="ARBA" id="ARBA00023319"/>
    </source>
</evidence>
<dbReference type="InterPro" id="IPR036179">
    <property type="entry name" value="Ig-like_dom_sf"/>
</dbReference>
<dbReference type="SMART" id="SM00407">
    <property type="entry name" value="IGc1"/>
    <property type="match status" value="1"/>
</dbReference>
<evidence type="ECO:0000256" key="2">
    <source>
        <dbReference type="ARBA" id="ARBA00022692"/>
    </source>
</evidence>
<evidence type="ECO:0000313" key="9">
    <source>
        <dbReference type="Proteomes" id="UP000694399"/>
    </source>
</evidence>
<reference evidence="8" key="2">
    <citation type="submission" date="2025-08" db="UniProtKB">
        <authorList>
            <consortium name="Ensembl"/>
        </authorList>
    </citation>
    <scope>IDENTIFICATION</scope>
</reference>
<dbReference type="FunFam" id="2.60.40.10:FF:001083">
    <property type="entry name" value="T cell receptor gamma constant 2"/>
    <property type="match status" value="1"/>
</dbReference>
<dbReference type="AlphaFoldDB" id="A0A8C9D720"/>
<evidence type="ECO:0000256" key="4">
    <source>
        <dbReference type="ARBA" id="ARBA00023136"/>
    </source>
</evidence>
<dbReference type="InterPro" id="IPR007110">
    <property type="entry name" value="Ig-like_dom"/>
</dbReference>
<reference evidence="8" key="3">
    <citation type="submission" date="2025-09" db="UniProtKB">
        <authorList>
            <consortium name="Ensembl"/>
        </authorList>
    </citation>
    <scope>IDENTIFICATION</scope>
</reference>
<proteinExistence type="predicted"/>
<dbReference type="InterPro" id="IPR003597">
    <property type="entry name" value="Ig_C1-set"/>
</dbReference>
<evidence type="ECO:0000256" key="3">
    <source>
        <dbReference type="ARBA" id="ARBA00022989"/>
    </source>
</evidence>
<keyword evidence="4" id="KW-0472">Membrane</keyword>
<keyword evidence="2" id="KW-0812">Transmembrane</keyword>
<dbReference type="PANTHER" id="PTHR19256">
    <property type="entry name" value="T-CELL RECEPTOR GAMMA CHAIN"/>
    <property type="match status" value="1"/>
</dbReference>
<comment type="subcellular location">
    <subcellularLocation>
        <location evidence="1">Membrane</location>
    </subcellularLocation>
</comment>
<accession>A0A8C9D720</accession>
<sequence>IVKNIGEIFKEAQREISVKGFQTVGYYGWGIYKKKNPPPKPEIWITEEPPVENTSPKPTIFLPSIAERKLHKTGTYLCLLEDFFPGVIEVHWKEKNGKTILKSQQGNTMKTKDTYMKYTWLTVSEESMDKEHKCVVKHDSNKGGVDQEILFPSIDKGNAAQQTLPAVRACARPGREAGWTTVPRRTTTLK</sequence>
<dbReference type="InterPro" id="IPR051117">
    <property type="entry name" value="TRG_var/const_region"/>
</dbReference>
<dbReference type="Ensembl" id="ENSPLOT00000021158.1">
    <property type="protein sequence ID" value="ENSPLOP00000019111.1"/>
    <property type="gene ID" value="ENSPLOG00000014034.1"/>
</dbReference>
<keyword evidence="5" id="KW-0675">Receptor</keyword>
<name>A0A8C9D720_PANLE</name>
<keyword evidence="3" id="KW-1133">Transmembrane helix</keyword>
<evidence type="ECO:0000259" key="7">
    <source>
        <dbReference type="PROSITE" id="PS50835"/>
    </source>
</evidence>
<dbReference type="Gene3D" id="2.60.40.10">
    <property type="entry name" value="Immunoglobulins"/>
    <property type="match status" value="1"/>
</dbReference>
<dbReference type="InterPro" id="IPR013783">
    <property type="entry name" value="Ig-like_fold"/>
</dbReference>
<dbReference type="SUPFAM" id="SSF48726">
    <property type="entry name" value="Immunoglobulin"/>
    <property type="match status" value="1"/>
</dbReference>